<evidence type="ECO:0000313" key="4">
    <source>
        <dbReference type="EMBL" id="KAK4496165.1"/>
    </source>
</evidence>
<keyword evidence="2" id="KW-0560">Oxidoreductase</keyword>
<evidence type="ECO:0000256" key="2">
    <source>
        <dbReference type="ARBA" id="ARBA00023002"/>
    </source>
</evidence>
<dbReference type="PRINTS" id="PR00081">
    <property type="entry name" value="GDHRDH"/>
</dbReference>
<accession>A0ABR0E4H7</accession>
<dbReference type="Gene3D" id="3.40.50.720">
    <property type="entry name" value="NAD(P)-binding Rossmann-like Domain"/>
    <property type="match status" value="1"/>
</dbReference>
<reference evidence="4 5" key="1">
    <citation type="journal article" date="2023" name="G3 (Bethesda)">
        <title>A chromosome-level genome assembly of Zasmidium syzygii isolated from banana leaves.</title>
        <authorList>
            <person name="van Westerhoven A.C."/>
            <person name="Mehrabi R."/>
            <person name="Talebi R."/>
            <person name="Steentjes M.B.F."/>
            <person name="Corcolon B."/>
            <person name="Chong P.A."/>
            <person name="Kema G.H.J."/>
            <person name="Seidl M.F."/>
        </authorList>
    </citation>
    <scope>NUCLEOTIDE SEQUENCE [LARGE SCALE GENOMIC DNA]</scope>
    <source>
        <strain evidence="4 5">P124</strain>
    </source>
</reference>
<dbReference type="InterPro" id="IPR002347">
    <property type="entry name" value="SDR_fam"/>
</dbReference>
<dbReference type="Proteomes" id="UP001305779">
    <property type="component" value="Unassembled WGS sequence"/>
</dbReference>
<evidence type="ECO:0000256" key="1">
    <source>
        <dbReference type="ARBA" id="ARBA00006484"/>
    </source>
</evidence>
<evidence type="ECO:0000313" key="5">
    <source>
        <dbReference type="Proteomes" id="UP001305779"/>
    </source>
</evidence>
<dbReference type="Pfam" id="PF00106">
    <property type="entry name" value="adh_short"/>
    <property type="match status" value="1"/>
</dbReference>
<dbReference type="InterPro" id="IPR036291">
    <property type="entry name" value="NAD(P)-bd_dom_sf"/>
</dbReference>
<dbReference type="SUPFAM" id="SSF51735">
    <property type="entry name" value="NAD(P)-binding Rossmann-fold domains"/>
    <property type="match status" value="1"/>
</dbReference>
<proteinExistence type="inferred from homology"/>
<dbReference type="EMBL" id="JAXOVC010000010">
    <property type="protein sequence ID" value="KAK4496165.1"/>
    <property type="molecule type" value="Genomic_DNA"/>
</dbReference>
<evidence type="ECO:0000256" key="3">
    <source>
        <dbReference type="RuleBase" id="RU000363"/>
    </source>
</evidence>
<protein>
    <submittedName>
        <fullName evidence="4">Uncharacterized protein</fullName>
    </submittedName>
</protein>
<dbReference type="PANTHER" id="PTHR44196">
    <property type="entry name" value="DEHYDROGENASE/REDUCTASE SDR FAMILY MEMBER 7B"/>
    <property type="match status" value="1"/>
</dbReference>
<sequence>MSWESSVEVYDSYPAVAPAKYVGSLKGKVTVVTGASTGIGRAIAKAFVAAGASVAAVARRQPELDSLVSEVHAATHDGTGSIIPVVADLTAGDVGKLVVTKVEQDLGPIDILINNAGGLHIGLLGEEEDADSDLWWKSYQINLGAPLALISAVLPSMRRRKAGVILNTTAAGVTLCAPALSAQCASKAALSKLTEVLAADMQFAGCPDILAFAVNPGTVKTEGLEKGISHPVMQSMMSSLPGEIKMKSSELCADVMVALAADPAYKVLNGLHLNASEPLPLVLEEAQKDGKGRIGAERLYTVKVDTLNFCM</sequence>
<name>A0ABR0E4H7_ZASCE</name>
<dbReference type="PANTHER" id="PTHR44196:SF1">
    <property type="entry name" value="DEHYDROGENASE_REDUCTASE SDR FAMILY MEMBER 7B"/>
    <property type="match status" value="1"/>
</dbReference>
<comment type="similarity">
    <text evidence="1 3">Belongs to the short-chain dehydrogenases/reductases (SDR) family.</text>
</comment>
<gene>
    <name evidence="4" type="ORF">PRZ48_012145</name>
</gene>
<keyword evidence="5" id="KW-1185">Reference proteome</keyword>
<organism evidence="4 5">
    <name type="scientific">Zasmidium cellare</name>
    <name type="common">Wine cellar mold</name>
    <name type="synonym">Racodium cellare</name>
    <dbReference type="NCBI Taxonomy" id="395010"/>
    <lineage>
        <taxon>Eukaryota</taxon>
        <taxon>Fungi</taxon>
        <taxon>Dikarya</taxon>
        <taxon>Ascomycota</taxon>
        <taxon>Pezizomycotina</taxon>
        <taxon>Dothideomycetes</taxon>
        <taxon>Dothideomycetidae</taxon>
        <taxon>Mycosphaerellales</taxon>
        <taxon>Mycosphaerellaceae</taxon>
        <taxon>Zasmidium</taxon>
    </lineage>
</organism>
<comment type="caution">
    <text evidence="4">The sequence shown here is derived from an EMBL/GenBank/DDBJ whole genome shotgun (WGS) entry which is preliminary data.</text>
</comment>
<dbReference type="PRINTS" id="PR00080">
    <property type="entry name" value="SDRFAMILY"/>
</dbReference>
<dbReference type="CDD" id="cd05233">
    <property type="entry name" value="SDR_c"/>
    <property type="match status" value="1"/>
</dbReference>